<gene>
    <name evidence="2" type="ORF">SAMN05660841_00786</name>
</gene>
<dbReference type="AlphaFoldDB" id="A0A1T5BMA4"/>
<reference evidence="3" key="1">
    <citation type="submission" date="2017-02" db="EMBL/GenBank/DDBJ databases">
        <authorList>
            <person name="Varghese N."/>
            <person name="Submissions S."/>
        </authorList>
    </citation>
    <scope>NUCLEOTIDE SEQUENCE [LARGE SCALE GENOMIC DNA]</scope>
    <source>
        <strain evidence="3">DSM 24091</strain>
    </source>
</reference>
<sequence length="304" mass="35461">MKFLLFNLDENMNNVIDRYFGADKWNIGFVKQSAADLIRRKRFNGKVVWLEEDEAHYSADPFVVKINSSLFIYYEELNFWKIKGKISRIKNFNFSTKQRISGLTPKGIHFSYPYIFEEKSNFYCIPETADAGEVSLYQLDHENSTELKKKRVLLVGPRYVDTSIIYYKGKYWLFTNIDGMLNDLYIYYSDSLEEEFKPHALNPIPVSSKNCRSAGNLFIVNGRLYRPTQNLEIRYGGSIIINKISELSEHSFKSDPDFELLPEAPYLEGMHNISFGNDLIVVDGKRRTHSPITPVHRLLKKVLY</sequence>
<dbReference type="Pfam" id="PF24793">
    <property type="entry name" value="GINT1_N"/>
    <property type="match status" value="1"/>
</dbReference>
<dbReference type="EMBL" id="FUZF01000002">
    <property type="protein sequence ID" value="SKB48140.1"/>
    <property type="molecule type" value="Genomic_DNA"/>
</dbReference>
<dbReference type="Proteomes" id="UP000190150">
    <property type="component" value="Unassembled WGS sequence"/>
</dbReference>
<dbReference type="InterPro" id="IPR023296">
    <property type="entry name" value="Glyco_hydro_beta-prop_sf"/>
</dbReference>
<feature type="domain" description="Glucosamine inositolphosphorylceramide transferase 1 N-terminal" evidence="1">
    <location>
        <begin position="55"/>
        <end position="253"/>
    </location>
</feature>
<dbReference type="SUPFAM" id="SSF75005">
    <property type="entry name" value="Arabinanase/levansucrase/invertase"/>
    <property type="match status" value="1"/>
</dbReference>
<keyword evidence="3" id="KW-1185">Reference proteome</keyword>
<name>A0A1T5BMA4_9SPHI</name>
<evidence type="ECO:0000259" key="1">
    <source>
        <dbReference type="Pfam" id="PF24793"/>
    </source>
</evidence>
<dbReference type="STRING" id="1513896.SAMN05660841_00786"/>
<proteinExistence type="predicted"/>
<evidence type="ECO:0000313" key="2">
    <source>
        <dbReference type="EMBL" id="SKB48140.1"/>
    </source>
</evidence>
<accession>A0A1T5BMA4</accession>
<dbReference type="InterPro" id="IPR056442">
    <property type="entry name" value="GINT1_N"/>
</dbReference>
<organism evidence="2 3">
    <name type="scientific">Sphingobacterium nematocida</name>
    <dbReference type="NCBI Taxonomy" id="1513896"/>
    <lineage>
        <taxon>Bacteria</taxon>
        <taxon>Pseudomonadati</taxon>
        <taxon>Bacteroidota</taxon>
        <taxon>Sphingobacteriia</taxon>
        <taxon>Sphingobacteriales</taxon>
        <taxon>Sphingobacteriaceae</taxon>
        <taxon>Sphingobacterium</taxon>
    </lineage>
</organism>
<protein>
    <recommendedName>
        <fullName evidence="1">Glucosamine inositolphosphorylceramide transferase 1 N-terminal domain-containing protein</fullName>
    </recommendedName>
</protein>
<evidence type="ECO:0000313" key="3">
    <source>
        <dbReference type="Proteomes" id="UP000190150"/>
    </source>
</evidence>